<dbReference type="InterPro" id="IPR054335">
    <property type="entry name" value="DuOB_dom"/>
</dbReference>
<evidence type="ECO:0000259" key="1">
    <source>
        <dbReference type="Pfam" id="PF22557"/>
    </source>
</evidence>
<keyword evidence="3" id="KW-1185">Reference proteome</keyword>
<dbReference type="RefSeq" id="WP_091155445.1">
    <property type="nucleotide sequence ID" value="NZ_FNAI01000018.1"/>
</dbReference>
<evidence type="ECO:0000313" key="2">
    <source>
        <dbReference type="EMBL" id="SDF44616.1"/>
    </source>
</evidence>
<reference evidence="2 3" key="1">
    <citation type="submission" date="2016-10" db="EMBL/GenBank/DDBJ databases">
        <authorList>
            <person name="de Groot N.N."/>
        </authorList>
    </citation>
    <scope>NUCLEOTIDE SEQUENCE [LARGE SCALE GENOMIC DNA]</scope>
    <source>
        <strain evidence="2 3">47C3B</strain>
    </source>
</reference>
<proteinExistence type="predicted"/>
<dbReference type="AlphaFoldDB" id="A0A1G7L5I1"/>
<evidence type="ECO:0000313" key="3">
    <source>
        <dbReference type="Proteomes" id="UP000199072"/>
    </source>
</evidence>
<dbReference type="Pfam" id="PF22557">
    <property type="entry name" value="DuOB"/>
    <property type="match status" value="1"/>
</dbReference>
<sequence>MKTLIVSKTRMVKGVCVGGLLYDGTGIRLLDINGHNQPSDCPYNVGEIWNLTFDKKAGLVEPHLEDVMVSKGLLLGNEKNLLTTLTDSIAPEIWDGPPNVLFDSLIQWTGNGSGYVCNRTGVPDKSVGFFRSAWDLSLDADGKHYTFQNPNPFYPPKKLSYVGLQTALPLILRGTLLRVSLARWWKPEDIEIEERCYAQLSGWYL</sequence>
<organism evidence="2 3">
    <name type="scientific">Mucilaginibacter pineti</name>
    <dbReference type="NCBI Taxonomy" id="1391627"/>
    <lineage>
        <taxon>Bacteria</taxon>
        <taxon>Pseudomonadati</taxon>
        <taxon>Bacteroidota</taxon>
        <taxon>Sphingobacteriia</taxon>
        <taxon>Sphingobacteriales</taxon>
        <taxon>Sphingobacteriaceae</taxon>
        <taxon>Mucilaginibacter</taxon>
    </lineage>
</organism>
<dbReference type="STRING" id="1391627.SAMN05216464_11841"/>
<dbReference type="EMBL" id="FNAI01000018">
    <property type="protein sequence ID" value="SDF44616.1"/>
    <property type="molecule type" value="Genomic_DNA"/>
</dbReference>
<dbReference type="OrthoDB" id="1093445at2"/>
<feature type="domain" description="Dual OB-containing" evidence="1">
    <location>
        <begin position="1"/>
        <end position="203"/>
    </location>
</feature>
<name>A0A1G7L5I1_9SPHI</name>
<protein>
    <recommendedName>
        <fullName evidence="1">Dual OB-containing domain-containing protein</fullName>
    </recommendedName>
</protein>
<accession>A0A1G7L5I1</accession>
<gene>
    <name evidence="2" type="ORF">SAMN05216464_11841</name>
</gene>
<dbReference type="Proteomes" id="UP000199072">
    <property type="component" value="Unassembled WGS sequence"/>
</dbReference>